<accession>A0A0E9TAS8</accession>
<organism evidence="1">
    <name type="scientific">Anguilla anguilla</name>
    <name type="common">European freshwater eel</name>
    <name type="synonym">Muraena anguilla</name>
    <dbReference type="NCBI Taxonomy" id="7936"/>
    <lineage>
        <taxon>Eukaryota</taxon>
        <taxon>Metazoa</taxon>
        <taxon>Chordata</taxon>
        <taxon>Craniata</taxon>
        <taxon>Vertebrata</taxon>
        <taxon>Euteleostomi</taxon>
        <taxon>Actinopterygii</taxon>
        <taxon>Neopterygii</taxon>
        <taxon>Teleostei</taxon>
        <taxon>Anguilliformes</taxon>
        <taxon>Anguillidae</taxon>
        <taxon>Anguilla</taxon>
    </lineage>
</organism>
<protein>
    <submittedName>
        <fullName evidence="1">Uncharacterized protein</fullName>
    </submittedName>
</protein>
<proteinExistence type="predicted"/>
<dbReference type="AlphaFoldDB" id="A0A0E9TAS8"/>
<name>A0A0E9TAS8_ANGAN</name>
<dbReference type="EMBL" id="GBXM01027898">
    <property type="protein sequence ID" value="JAH80679.1"/>
    <property type="molecule type" value="Transcribed_RNA"/>
</dbReference>
<dbReference type="EMBL" id="GBXM01058567">
    <property type="protein sequence ID" value="JAH50010.1"/>
    <property type="molecule type" value="Transcribed_RNA"/>
</dbReference>
<reference evidence="1" key="2">
    <citation type="journal article" date="2015" name="Fish Shellfish Immunol.">
        <title>Early steps in the European eel (Anguilla anguilla)-Vibrio vulnificus interaction in the gills: Role of the RtxA13 toxin.</title>
        <authorList>
            <person name="Callol A."/>
            <person name="Pajuelo D."/>
            <person name="Ebbesson L."/>
            <person name="Teles M."/>
            <person name="MacKenzie S."/>
            <person name="Amaro C."/>
        </authorList>
    </citation>
    <scope>NUCLEOTIDE SEQUENCE</scope>
</reference>
<evidence type="ECO:0000313" key="1">
    <source>
        <dbReference type="EMBL" id="JAH50010.1"/>
    </source>
</evidence>
<reference evidence="1" key="1">
    <citation type="submission" date="2014-11" db="EMBL/GenBank/DDBJ databases">
        <authorList>
            <person name="Amaro Gonzalez C."/>
        </authorList>
    </citation>
    <scope>NUCLEOTIDE SEQUENCE</scope>
</reference>
<sequence>MTSEGDWFCKETKAQLCTYVSNHAKL</sequence>